<dbReference type="PANTHER" id="PTHR13789:SF215">
    <property type="entry name" value="FAD-BINDING DOMAIN-CONTAINING PROTEIN-RELATED"/>
    <property type="match status" value="1"/>
</dbReference>
<evidence type="ECO:0000313" key="7">
    <source>
        <dbReference type="Proteomes" id="UP000319160"/>
    </source>
</evidence>
<comment type="similarity">
    <text evidence="1">Belongs to the paxM FAD-dependent monooxygenase family.</text>
</comment>
<organism evidence="6 7">
    <name type="scientific">Xylaria flabelliformis</name>
    <dbReference type="NCBI Taxonomy" id="2512241"/>
    <lineage>
        <taxon>Eukaryota</taxon>
        <taxon>Fungi</taxon>
        <taxon>Dikarya</taxon>
        <taxon>Ascomycota</taxon>
        <taxon>Pezizomycotina</taxon>
        <taxon>Sordariomycetes</taxon>
        <taxon>Xylariomycetidae</taxon>
        <taxon>Xylariales</taxon>
        <taxon>Xylariaceae</taxon>
        <taxon>Xylaria</taxon>
    </lineage>
</organism>
<evidence type="ECO:0000256" key="2">
    <source>
        <dbReference type="ARBA" id="ARBA00023002"/>
    </source>
</evidence>
<evidence type="ECO:0000256" key="3">
    <source>
        <dbReference type="ARBA" id="ARBA00023033"/>
    </source>
</evidence>
<feature type="compositionally biased region" description="Polar residues" evidence="4">
    <location>
        <begin position="291"/>
        <end position="308"/>
    </location>
</feature>
<feature type="region of interest" description="Disordered" evidence="4">
    <location>
        <begin position="265"/>
        <end position="308"/>
    </location>
</feature>
<dbReference type="InterPro" id="IPR023753">
    <property type="entry name" value="FAD/NAD-binding_dom"/>
</dbReference>
<dbReference type="InterPro" id="IPR036188">
    <property type="entry name" value="FAD/NAD-bd_sf"/>
</dbReference>
<evidence type="ECO:0000256" key="1">
    <source>
        <dbReference type="ARBA" id="ARBA00007992"/>
    </source>
</evidence>
<reference evidence="7" key="1">
    <citation type="submission" date="2019-06" db="EMBL/GenBank/DDBJ databases">
        <title>Draft genome sequence of the griseofulvin-producing fungus Xylaria cubensis strain G536.</title>
        <authorList>
            <person name="Mead M.E."/>
            <person name="Raja H.A."/>
            <person name="Steenwyk J.L."/>
            <person name="Knowles S.L."/>
            <person name="Oberlies N.H."/>
            <person name="Rokas A."/>
        </authorList>
    </citation>
    <scope>NUCLEOTIDE SEQUENCE [LARGE SCALE GENOMIC DNA]</scope>
    <source>
        <strain evidence="7">G536</strain>
    </source>
</reference>
<dbReference type="PANTHER" id="PTHR13789">
    <property type="entry name" value="MONOOXYGENASE"/>
    <property type="match status" value="1"/>
</dbReference>
<feature type="region of interest" description="Disordered" evidence="4">
    <location>
        <begin position="122"/>
        <end position="144"/>
    </location>
</feature>
<dbReference type="STRING" id="2512241.A0A553I3W1"/>
<evidence type="ECO:0000259" key="5">
    <source>
        <dbReference type="Pfam" id="PF07992"/>
    </source>
</evidence>
<protein>
    <recommendedName>
        <fullName evidence="5">FAD/NAD(P)-binding domain-containing protein</fullName>
    </recommendedName>
</protein>
<dbReference type="EMBL" id="VFLP01000019">
    <property type="protein sequence ID" value="TRX94898.1"/>
    <property type="molecule type" value="Genomic_DNA"/>
</dbReference>
<dbReference type="Pfam" id="PF07992">
    <property type="entry name" value="Pyr_redox_2"/>
    <property type="match status" value="1"/>
</dbReference>
<feature type="compositionally biased region" description="Acidic residues" evidence="4">
    <location>
        <begin position="126"/>
        <end position="136"/>
    </location>
</feature>
<evidence type="ECO:0000256" key="4">
    <source>
        <dbReference type="SAM" id="MobiDB-lite"/>
    </source>
</evidence>
<sequence>MSSHPPQPLTAGIIGAGIAGLSAGIALRRAGFQVQVYERSQFKNEVGAAITMPPNATEILRQWGFDFDAARPVPNVCTRYVTANSLEPIFESRYADIEVQMGAPCLSFHRVDLHKGLRALATEGSETGDDTDDEVEGGSRNRTKGTPVAIHLGCEVQNVDCEKGILTLADGSKAQKDLVIIADGAHSKRLTDFLGHSAPAQPTGRSIYRWLVSSDCLESYPEIKEAFSGRLEGFVGWSDPKKHVLWIAYACSGGTLLSNAVVHDTEDHTPSQSSSNDTNSSLDHGAKSEQTENGQNDETEKTSWSTPATKETVLTTCSNFHPSIRQLVSLAAEDGIKVHRLFKRPPLESFVNGRTAVIGDTCHVMMPTHAAGAAIAVESAGVLFCLFKDLEGCQNGSAKRGGDTRESAIRNRLELFDKLRIPRCNLAMLLSNAGPEGLRLPGVEQEIRRFYRGPLPPKDAVPWSAEFREVLFNYNAIEKAAQALGNEVEEKGS</sequence>
<feature type="compositionally biased region" description="Low complexity" evidence="4">
    <location>
        <begin position="271"/>
        <end position="281"/>
    </location>
</feature>
<keyword evidence="3" id="KW-0503">Monooxygenase</keyword>
<feature type="domain" description="FAD/NAD(P)-binding" evidence="5">
    <location>
        <begin position="13"/>
        <end position="190"/>
    </location>
</feature>
<dbReference type="Gene3D" id="3.50.50.60">
    <property type="entry name" value="FAD/NAD(P)-binding domain"/>
    <property type="match status" value="1"/>
</dbReference>
<keyword evidence="7" id="KW-1185">Reference proteome</keyword>
<dbReference type="SUPFAM" id="SSF51905">
    <property type="entry name" value="FAD/NAD(P)-binding domain"/>
    <property type="match status" value="1"/>
</dbReference>
<proteinExistence type="inferred from homology"/>
<dbReference type="InterPro" id="IPR050493">
    <property type="entry name" value="FAD-dep_Monooxygenase_BioMet"/>
</dbReference>
<comment type="caution">
    <text evidence="6">The sequence shown here is derived from an EMBL/GenBank/DDBJ whole genome shotgun (WGS) entry which is preliminary data.</text>
</comment>
<dbReference type="OrthoDB" id="9993796at2759"/>
<dbReference type="AlphaFoldDB" id="A0A553I3W1"/>
<keyword evidence="2" id="KW-0560">Oxidoreductase</keyword>
<dbReference type="Proteomes" id="UP000319160">
    <property type="component" value="Unassembled WGS sequence"/>
</dbReference>
<name>A0A553I3W1_9PEZI</name>
<dbReference type="PRINTS" id="PR00420">
    <property type="entry name" value="RNGMNOXGNASE"/>
</dbReference>
<dbReference type="GO" id="GO:0004497">
    <property type="term" value="F:monooxygenase activity"/>
    <property type="evidence" value="ECO:0007669"/>
    <property type="project" value="UniProtKB-KW"/>
</dbReference>
<evidence type="ECO:0000313" key="6">
    <source>
        <dbReference type="EMBL" id="TRX94898.1"/>
    </source>
</evidence>
<gene>
    <name evidence="6" type="ORF">FHL15_004359</name>
</gene>
<accession>A0A553I3W1</accession>